<gene>
    <name evidence="1" type="ORF">CNEO2_60057</name>
</gene>
<name>A0AAD1YIQ1_9CLOT</name>
<organism evidence="1 2">
    <name type="scientific">Clostridium neonatale</name>
    <dbReference type="NCBI Taxonomy" id="137838"/>
    <lineage>
        <taxon>Bacteria</taxon>
        <taxon>Bacillati</taxon>
        <taxon>Bacillota</taxon>
        <taxon>Clostridia</taxon>
        <taxon>Eubacteriales</taxon>
        <taxon>Clostridiaceae</taxon>
        <taxon>Clostridium</taxon>
    </lineage>
</organism>
<proteinExistence type="predicted"/>
<evidence type="ECO:0000313" key="1">
    <source>
        <dbReference type="EMBL" id="CAI3673229.1"/>
    </source>
</evidence>
<dbReference type="Proteomes" id="UP001189143">
    <property type="component" value="Unassembled WGS sequence"/>
</dbReference>
<dbReference type="EMBL" id="CAMTCP010000270">
    <property type="protein sequence ID" value="CAI3673229.1"/>
    <property type="molecule type" value="Genomic_DNA"/>
</dbReference>
<reference evidence="1" key="1">
    <citation type="submission" date="2022-10" db="EMBL/GenBank/DDBJ databases">
        <authorList>
            <person name="Aires J."/>
            <person name="Mesa V."/>
        </authorList>
    </citation>
    <scope>NUCLEOTIDE SEQUENCE</scope>
    <source>
        <strain evidence="1">Clostridium neonatale JD116</strain>
    </source>
</reference>
<comment type="caution">
    <text evidence="1">The sequence shown here is derived from an EMBL/GenBank/DDBJ whole genome shotgun (WGS) entry which is preliminary data.</text>
</comment>
<protein>
    <submittedName>
        <fullName evidence="1">Uncharacterized protein</fullName>
    </submittedName>
</protein>
<sequence>MSFVEAKSSSPRPVNDNIIRFNEFIDEISDKFIHSFNLYYSAIMKRNENYTEIDTSFFELDNTKIKFKFILVIRGIK</sequence>
<dbReference type="AlphaFoldDB" id="A0AAD1YIQ1"/>
<accession>A0AAD1YIQ1</accession>
<dbReference type="RefSeq" id="WP_317049877.1">
    <property type="nucleotide sequence ID" value="NZ_CAMRXC010000295.1"/>
</dbReference>
<evidence type="ECO:0000313" key="2">
    <source>
        <dbReference type="Proteomes" id="UP001189143"/>
    </source>
</evidence>